<dbReference type="EMBL" id="HF582854">
    <property type="protein sequence ID" value="CCQ35622.1"/>
    <property type="molecule type" value="Genomic_DNA"/>
</dbReference>
<name>M1XNT7_NATM8</name>
<evidence type="ECO:0000313" key="3">
    <source>
        <dbReference type="Proteomes" id="UP000011867"/>
    </source>
</evidence>
<dbReference type="RefSeq" id="WP_015408467.1">
    <property type="nucleotide sequence ID" value="NC_020388.1"/>
</dbReference>
<keyword evidence="1" id="KW-1133">Transmembrane helix</keyword>
<evidence type="ECO:0000313" key="2">
    <source>
        <dbReference type="EMBL" id="CCQ35622.1"/>
    </source>
</evidence>
<feature type="transmembrane region" description="Helical" evidence="1">
    <location>
        <begin position="23"/>
        <end position="46"/>
    </location>
</feature>
<protein>
    <submittedName>
        <fullName evidence="2">Uncharacterized protein</fullName>
    </submittedName>
</protein>
<dbReference type="Proteomes" id="UP000011867">
    <property type="component" value="Chromosome"/>
</dbReference>
<dbReference type="GeneID" id="14652763"/>
<dbReference type="HOGENOM" id="CLU_2447751_0_0_2"/>
<organism evidence="2 3">
    <name type="scientific">Natronomonas moolapensis (strain DSM 18674 / CECT 7526 / JCM 14361 / 8.8.11)</name>
    <dbReference type="NCBI Taxonomy" id="268739"/>
    <lineage>
        <taxon>Archaea</taxon>
        <taxon>Methanobacteriati</taxon>
        <taxon>Methanobacteriota</taxon>
        <taxon>Stenosarchaea group</taxon>
        <taxon>Halobacteria</taxon>
        <taxon>Halobacteriales</taxon>
        <taxon>Natronomonadaceae</taxon>
        <taxon>Natronomonas</taxon>
    </lineage>
</organism>
<dbReference type="AlphaFoldDB" id="M1XNT7"/>
<evidence type="ECO:0000256" key="1">
    <source>
        <dbReference type="SAM" id="Phobius"/>
    </source>
</evidence>
<gene>
    <name evidence="2" type="ordered locus">Nmlp_1418</name>
</gene>
<dbReference type="eggNOG" id="arCOG15069">
    <property type="taxonomic scope" value="Archaea"/>
</dbReference>
<keyword evidence="3" id="KW-1185">Reference proteome</keyword>
<proteinExistence type="predicted"/>
<accession>M1XNT7</accession>
<dbReference type="OrthoDB" id="384903at2157"/>
<reference evidence="2 3" key="1">
    <citation type="journal article" date="2013" name="Genome Announc.">
        <title>Genome of the haloarchaeon Natronomonas moolapensis, a neutrophilic member of a previously haloalkaliphilic genus.</title>
        <authorList>
            <person name="Dyall-Smith M.L."/>
            <person name="Pfeiffer F."/>
            <person name="Oberwinkler T."/>
            <person name="Klee K."/>
            <person name="Rampp M."/>
            <person name="Palm P."/>
            <person name="Gross K."/>
            <person name="Schuster S.C."/>
            <person name="Oesterhelt D."/>
        </authorList>
    </citation>
    <scope>NUCLEOTIDE SEQUENCE [LARGE SCALE GENOMIC DNA]</scope>
    <source>
        <strain evidence="3">DSM 18674 / JCM 14361 / 8.8.11</strain>
    </source>
</reference>
<keyword evidence="1" id="KW-0472">Membrane</keyword>
<keyword evidence="1" id="KW-0812">Transmembrane</keyword>
<dbReference type="KEGG" id="nmo:Nmlp_1418"/>
<sequence>MGLRRIVVAPLYRFVDWTDDNPVSATGVVVALGALAALLTSVALGVGGGSGADAGGVALDTATATRFASAVAERPAYVTAAIAGVAVALFYDG</sequence>